<dbReference type="SFLD" id="SFLDS00003">
    <property type="entry name" value="Haloacid_Dehalogenase"/>
    <property type="match status" value="1"/>
</dbReference>
<comment type="caution">
    <text evidence="1">The sequence shown here is derived from an EMBL/GenBank/DDBJ whole genome shotgun (WGS) entry which is preliminary data.</text>
</comment>
<dbReference type="PANTHER" id="PTHR43434:SF1">
    <property type="entry name" value="PHOSPHOGLYCOLATE PHOSPHATASE"/>
    <property type="match status" value="1"/>
</dbReference>
<sequence length="275" mass="29778">MAGRKILETYLHKHNSGDPESRSIMNSRLPQLNGYRALVFDLDGTLYPSLPDLERQYKESLRFTAMSVANCSAAAADSILHAMRAAGQHAVEGLARLSGTDPNVLLEEIYFRLDLAGIREDRGLASVLSILASRIRLLVLTNSSRGHAERVLDRLGLGCLPIRTYGMEDADFKQKPDPVVYRKLLLSETLTPTQLLYFDDASANIDTACSMGISTVHIVPAATHRGAVDLTLPATAPAWASSTVESFLREVLTSKSSGAIPYAPPSGRTDPSSPA</sequence>
<keyword evidence="2" id="KW-1185">Reference proteome</keyword>
<dbReference type="SUPFAM" id="SSF56784">
    <property type="entry name" value="HAD-like"/>
    <property type="match status" value="1"/>
</dbReference>
<proteinExistence type="predicted"/>
<dbReference type="GO" id="GO:0016787">
    <property type="term" value="F:hydrolase activity"/>
    <property type="evidence" value="ECO:0007669"/>
    <property type="project" value="UniProtKB-KW"/>
</dbReference>
<protein>
    <submittedName>
        <fullName evidence="1">HAD-IA family hydrolase</fullName>
    </submittedName>
</protein>
<dbReference type="SFLD" id="SFLDG01129">
    <property type="entry name" value="C1.5:_HAD__Beta-PGM__Phosphata"/>
    <property type="match status" value="1"/>
</dbReference>
<dbReference type="InterPro" id="IPR050155">
    <property type="entry name" value="HAD-like_hydrolase_sf"/>
</dbReference>
<dbReference type="EMBL" id="JBHEZX010000010">
    <property type="protein sequence ID" value="MFC1412266.1"/>
    <property type="molecule type" value="Genomic_DNA"/>
</dbReference>
<dbReference type="InterPro" id="IPR023214">
    <property type="entry name" value="HAD_sf"/>
</dbReference>
<keyword evidence="1" id="KW-0378">Hydrolase</keyword>
<dbReference type="NCBIfam" id="TIGR01509">
    <property type="entry name" value="HAD-SF-IA-v3"/>
    <property type="match status" value="1"/>
</dbReference>
<dbReference type="Proteomes" id="UP001592582">
    <property type="component" value="Unassembled WGS sequence"/>
</dbReference>
<name>A0ABV6VF60_9ACTN</name>
<evidence type="ECO:0000313" key="1">
    <source>
        <dbReference type="EMBL" id="MFC1412266.1"/>
    </source>
</evidence>
<reference evidence="1 2" key="1">
    <citation type="submission" date="2024-09" db="EMBL/GenBank/DDBJ databases">
        <authorList>
            <person name="Lee S.D."/>
        </authorList>
    </citation>
    <scope>NUCLEOTIDE SEQUENCE [LARGE SCALE GENOMIC DNA]</scope>
    <source>
        <strain evidence="1 2">N1-1</strain>
    </source>
</reference>
<accession>A0ABV6VF60</accession>
<evidence type="ECO:0000313" key="2">
    <source>
        <dbReference type="Proteomes" id="UP001592582"/>
    </source>
</evidence>
<dbReference type="PANTHER" id="PTHR43434">
    <property type="entry name" value="PHOSPHOGLYCOLATE PHOSPHATASE"/>
    <property type="match status" value="1"/>
</dbReference>
<dbReference type="Pfam" id="PF00702">
    <property type="entry name" value="Hydrolase"/>
    <property type="match status" value="1"/>
</dbReference>
<dbReference type="Gene3D" id="3.40.50.1000">
    <property type="entry name" value="HAD superfamily/HAD-like"/>
    <property type="match status" value="1"/>
</dbReference>
<dbReference type="InterPro" id="IPR036412">
    <property type="entry name" value="HAD-like_sf"/>
</dbReference>
<dbReference type="InterPro" id="IPR006439">
    <property type="entry name" value="HAD-SF_hydro_IA"/>
</dbReference>
<dbReference type="RefSeq" id="WP_380512796.1">
    <property type="nucleotide sequence ID" value="NZ_JBHEZX010000010.1"/>
</dbReference>
<organism evidence="1 2">
    <name type="scientific">Streptacidiphilus alkalitolerans</name>
    <dbReference type="NCBI Taxonomy" id="3342712"/>
    <lineage>
        <taxon>Bacteria</taxon>
        <taxon>Bacillati</taxon>
        <taxon>Actinomycetota</taxon>
        <taxon>Actinomycetes</taxon>
        <taxon>Kitasatosporales</taxon>
        <taxon>Streptomycetaceae</taxon>
        <taxon>Streptacidiphilus</taxon>
    </lineage>
</organism>
<gene>
    <name evidence="1" type="ORF">ACEZDG_23645</name>
</gene>